<dbReference type="GO" id="GO:0031123">
    <property type="term" value="P:RNA 3'-end processing"/>
    <property type="evidence" value="ECO:0007669"/>
    <property type="project" value="TreeGrafter"/>
</dbReference>
<feature type="region of interest" description="Disordered" evidence="6">
    <location>
        <begin position="573"/>
        <end position="603"/>
    </location>
</feature>
<dbReference type="PANTHER" id="PTHR12271:SF66">
    <property type="entry name" value="TERMINAL URIDYLYLTRANSFERASE TAILOR"/>
    <property type="match status" value="1"/>
</dbReference>
<dbReference type="InterPro" id="IPR043519">
    <property type="entry name" value="NT_sf"/>
</dbReference>
<comment type="cofactor">
    <cofactor evidence="2">
        <name>Mg(2+)</name>
        <dbReference type="ChEBI" id="CHEBI:18420"/>
    </cofactor>
</comment>
<reference evidence="8 9" key="2">
    <citation type="submission" date="2018-11" db="EMBL/GenBank/DDBJ databases">
        <authorList>
            <consortium name="Pathogen Informatics"/>
        </authorList>
    </citation>
    <scope>NUCLEOTIDE SEQUENCE [LARGE SCALE GENOMIC DNA]</scope>
</reference>
<dbReference type="STRING" id="102285.A0A0R3T2J6"/>
<protein>
    <submittedName>
        <fullName evidence="10">RNA uridylyltransferase</fullName>
    </submittedName>
</protein>
<dbReference type="EMBL" id="UZAE01000415">
    <property type="protein sequence ID" value="VDN97024.1"/>
    <property type="molecule type" value="Genomic_DNA"/>
</dbReference>
<evidence type="ECO:0000256" key="4">
    <source>
        <dbReference type="ARBA" id="ARBA00022723"/>
    </source>
</evidence>
<dbReference type="SUPFAM" id="SSF81631">
    <property type="entry name" value="PAP/OAS1 substrate-binding domain"/>
    <property type="match status" value="2"/>
</dbReference>
<dbReference type="PROSITE" id="PS00028">
    <property type="entry name" value="ZINC_FINGER_C2H2_1"/>
    <property type="match status" value="1"/>
</dbReference>
<name>A0A0R3T2J6_RODNA</name>
<evidence type="ECO:0000259" key="7">
    <source>
        <dbReference type="PROSITE" id="PS00028"/>
    </source>
</evidence>
<dbReference type="OrthoDB" id="407432at2759"/>
<evidence type="ECO:0000256" key="1">
    <source>
        <dbReference type="ARBA" id="ARBA00001936"/>
    </source>
</evidence>
<keyword evidence="3" id="KW-0808">Transferase</keyword>
<evidence type="ECO:0000313" key="10">
    <source>
        <dbReference type="WBParaSite" id="HNAJ_0000116501-mRNA-1"/>
    </source>
</evidence>
<evidence type="ECO:0000313" key="9">
    <source>
        <dbReference type="Proteomes" id="UP000278807"/>
    </source>
</evidence>
<feature type="domain" description="C2H2-type" evidence="7">
    <location>
        <begin position="38"/>
        <end position="60"/>
    </location>
</feature>
<dbReference type="Gene3D" id="3.30.460.10">
    <property type="entry name" value="Beta Polymerase, domain 2"/>
    <property type="match status" value="1"/>
</dbReference>
<dbReference type="InterPro" id="IPR002058">
    <property type="entry name" value="PAP_assoc"/>
</dbReference>
<organism evidence="10">
    <name type="scientific">Rodentolepis nana</name>
    <name type="common">Dwarf tapeworm</name>
    <name type="synonym">Hymenolepis nana</name>
    <dbReference type="NCBI Taxonomy" id="102285"/>
    <lineage>
        <taxon>Eukaryota</taxon>
        <taxon>Metazoa</taxon>
        <taxon>Spiralia</taxon>
        <taxon>Lophotrochozoa</taxon>
        <taxon>Platyhelminthes</taxon>
        <taxon>Cestoda</taxon>
        <taxon>Eucestoda</taxon>
        <taxon>Cyclophyllidea</taxon>
        <taxon>Hymenolepididae</taxon>
        <taxon>Rodentolepis</taxon>
    </lineage>
</organism>
<accession>A0A0R3T2J6</accession>
<dbReference type="InterPro" id="IPR013087">
    <property type="entry name" value="Znf_C2H2_type"/>
</dbReference>
<dbReference type="WBParaSite" id="HNAJ_0000116501-mRNA-1">
    <property type="protein sequence ID" value="HNAJ_0000116501-mRNA-1"/>
    <property type="gene ID" value="HNAJ_0000116501"/>
</dbReference>
<gene>
    <name evidence="8" type="ORF">HNAJ_LOCUS1165</name>
</gene>
<dbReference type="SUPFAM" id="SSF81301">
    <property type="entry name" value="Nucleotidyltransferase"/>
    <property type="match status" value="1"/>
</dbReference>
<proteinExistence type="predicted"/>
<dbReference type="PANTHER" id="PTHR12271">
    <property type="entry name" value="POLY A POLYMERASE CID PAP -RELATED"/>
    <property type="match status" value="1"/>
</dbReference>
<reference evidence="10" key="1">
    <citation type="submission" date="2017-02" db="UniProtKB">
        <authorList>
            <consortium name="WormBaseParasite"/>
        </authorList>
    </citation>
    <scope>IDENTIFICATION</scope>
</reference>
<dbReference type="CDD" id="cd05402">
    <property type="entry name" value="NT_PAP_TUTase"/>
    <property type="match status" value="1"/>
</dbReference>
<evidence type="ECO:0000256" key="3">
    <source>
        <dbReference type="ARBA" id="ARBA00022679"/>
    </source>
</evidence>
<evidence type="ECO:0000256" key="6">
    <source>
        <dbReference type="SAM" id="MobiDB-lite"/>
    </source>
</evidence>
<keyword evidence="9" id="KW-1185">Reference proteome</keyword>
<evidence type="ECO:0000313" key="8">
    <source>
        <dbReference type="EMBL" id="VDN97024.1"/>
    </source>
</evidence>
<dbReference type="GO" id="GO:0016779">
    <property type="term" value="F:nucleotidyltransferase activity"/>
    <property type="evidence" value="ECO:0007669"/>
    <property type="project" value="TreeGrafter"/>
</dbReference>
<sequence length="1262" mass="142818">MSLPKSSNKNRFPEGYEHVLNENNASIRFKQGAPYVFCDCCKKSFKSNQETMKHISSKEHGISKDTKHFLGLMRHIPPISESHRKALNDELSLIDRKFIGEDEIQWRIDLAEKYCQALESRIPGLKMCVYGCVTMGLMRTSDPVLLNATKLSSRSDVNSIEETELSKIFKILTNFSKYQDQPAVPESDRITLTNDRLHCRIIDGSENIPMEISNKSHNVVNFASLIKTYFGIDPRAKQLAKLVVVFSKKAQLCETLPIQAICTMVIFFLQRLSPPLLPNLHEIVRKYHENFSINCVTRVVLKDEDLSYLSDLTVLPKFFSSKDSYTLGDLWLKFLRFYVCEFQRRDYLISIVSSEPVKKSARKMKSSTLFVEDPFCPGTSLISDMTVHMDKFMHDQFLAAYVYFGIPRLKGASMPLFTHYTIELCKSLRRTFCLGSDGNQRHPLLTIPAAEFQTRIEKVSSSVSKGGRLIDIAVEILQLAISEICLPEYKIDVKKSYLKAPHILLSSYPMDSLLHASQAVEFARACCSNLWNAAQNDLNEGASKVQLLVLGRQVVQKALENMVISEEDMGKKAAGVGDASSPENTAAMEDSSHIEESTDIHGEVGPDQEDELNQTLAENVPQIDSHEFAWHKCINIEDQYKYIVFDSERPGYYNSTVIRELKSEDLAFPFKVNEPLPDHFIGSSIIAHPEPPPIGCAHCDMRGHLSSECPATNLQYWKQREAIVPKVANERHLHELSMCFSQLAQYHKLSAEMAARHRYVVDCLTAHFRQLYPDVSLVLFGSCANGFETKTSDMDICVVFPDNSINTLIWYVGSFNERERCNSLRISNIRPVFHAKVPIIKFLVDRTIEVDLSFSNFLAIYNTRMLRVYNEYEPRLRVLNTVLKVVLKTCGIPKSCDGGISSYAYAIMLIHYLQRIGYLPYLQEAYELNHRPVVMVSDWNVWFQEDSQIVLKKWQPPRDKATVAELWLGFLHYYLFEFDRGAYEVTIDTKELAPRVTSTNSFVIKDPFDLSHNMTQFVHDKLIIQIFTTFYNVLLHHSSTIRGDMNVDLWKHYLFSSPNLLAPLVNVSPEGDYQQKNSSGKRHKNKADAVKPVQNLALLGPPSAPPKLKPVSTQVPASHGNQTLTLWLLMRWSMSRCAYALQAFSSNDDSVYFLPGGNGSRANHINVNASPPDRMNRPLQPLNPHNQPVCLPPFAQQVHIVPVQANQRNAMNPSVVVGVPHHRGGRGGRGGQSHRRGGRARNSGRGPAVGISKTSGRSGLLQ</sequence>
<keyword evidence="5" id="KW-0460">Magnesium</keyword>
<dbReference type="Pfam" id="PF03828">
    <property type="entry name" value="PAP_assoc"/>
    <property type="match status" value="1"/>
</dbReference>
<comment type="cofactor">
    <cofactor evidence="1">
        <name>Mn(2+)</name>
        <dbReference type="ChEBI" id="CHEBI:29035"/>
    </cofactor>
</comment>
<dbReference type="Proteomes" id="UP000278807">
    <property type="component" value="Unassembled WGS sequence"/>
</dbReference>
<feature type="compositionally biased region" description="Basic and acidic residues" evidence="6">
    <location>
        <begin position="590"/>
        <end position="603"/>
    </location>
</feature>
<dbReference type="AlphaFoldDB" id="A0A0R3T2J6"/>
<dbReference type="Gene3D" id="1.10.1410.10">
    <property type="match status" value="2"/>
</dbReference>
<dbReference type="GO" id="GO:0005737">
    <property type="term" value="C:cytoplasm"/>
    <property type="evidence" value="ECO:0007669"/>
    <property type="project" value="UniProtKB-SubCell"/>
</dbReference>
<evidence type="ECO:0000256" key="2">
    <source>
        <dbReference type="ARBA" id="ARBA00001946"/>
    </source>
</evidence>
<feature type="region of interest" description="Disordered" evidence="6">
    <location>
        <begin position="1219"/>
        <end position="1262"/>
    </location>
</feature>
<keyword evidence="4" id="KW-0479">Metal-binding</keyword>
<dbReference type="GO" id="GO:0046872">
    <property type="term" value="F:metal ion binding"/>
    <property type="evidence" value="ECO:0007669"/>
    <property type="project" value="UniProtKB-KW"/>
</dbReference>
<dbReference type="InterPro" id="IPR054708">
    <property type="entry name" value="MTPAP-like_central"/>
</dbReference>
<feature type="compositionally biased region" description="Basic residues" evidence="6">
    <location>
        <begin position="1220"/>
        <end position="1239"/>
    </location>
</feature>
<feature type="compositionally biased region" description="Polar residues" evidence="6">
    <location>
        <begin position="1252"/>
        <end position="1262"/>
    </location>
</feature>
<evidence type="ECO:0000256" key="5">
    <source>
        <dbReference type="ARBA" id="ARBA00022842"/>
    </source>
</evidence>
<dbReference type="Pfam" id="PF22600">
    <property type="entry name" value="MTPAP-like_central"/>
    <property type="match status" value="1"/>
</dbReference>